<keyword evidence="1" id="KW-0472">Membrane</keyword>
<keyword evidence="1" id="KW-0812">Transmembrane</keyword>
<gene>
    <name evidence="2" type="ORF">EV697_104219</name>
</gene>
<organism evidence="2 3">
    <name type="scientific">Bisgaardia hudsonensis</name>
    <dbReference type="NCBI Taxonomy" id="109472"/>
    <lineage>
        <taxon>Bacteria</taxon>
        <taxon>Pseudomonadati</taxon>
        <taxon>Pseudomonadota</taxon>
        <taxon>Gammaproteobacteria</taxon>
        <taxon>Pasteurellales</taxon>
        <taxon>Pasteurellaceae</taxon>
        <taxon>Bisgaardia</taxon>
    </lineage>
</organism>
<evidence type="ECO:0000256" key="1">
    <source>
        <dbReference type="SAM" id="Phobius"/>
    </source>
</evidence>
<evidence type="ECO:0000313" key="3">
    <source>
        <dbReference type="Proteomes" id="UP000294841"/>
    </source>
</evidence>
<proteinExistence type="predicted"/>
<dbReference type="RefSeq" id="WP_132024085.1">
    <property type="nucleotide sequence ID" value="NZ_CP016605.1"/>
</dbReference>
<reference evidence="2 3" key="1">
    <citation type="submission" date="2019-03" db="EMBL/GenBank/DDBJ databases">
        <title>Genomic Encyclopedia of Type Strains, Phase IV (KMG-IV): sequencing the most valuable type-strain genomes for metagenomic binning, comparative biology and taxonomic classification.</title>
        <authorList>
            <person name="Goeker M."/>
        </authorList>
    </citation>
    <scope>NUCLEOTIDE SEQUENCE [LARGE SCALE GENOMIC DNA]</scope>
    <source>
        <strain evidence="2 3">DSM 28231</strain>
    </source>
</reference>
<dbReference type="AlphaFoldDB" id="A0A4R2MXW5"/>
<dbReference type="OrthoDB" id="5675798at2"/>
<feature type="transmembrane region" description="Helical" evidence="1">
    <location>
        <begin position="5"/>
        <end position="24"/>
    </location>
</feature>
<protein>
    <submittedName>
        <fullName evidence="2">Pilus assembly protein CpaB</fullName>
    </submittedName>
</protein>
<comment type="caution">
    <text evidence="2">The sequence shown here is derived from an EMBL/GenBank/DDBJ whole genome shotgun (WGS) entry which is preliminary data.</text>
</comment>
<dbReference type="Proteomes" id="UP000294841">
    <property type="component" value="Unassembled WGS sequence"/>
</dbReference>
<accession>A0A4R2MXW5</accession>
<keyword evidence="1" id="KW-1133">Transmembrane helix</keyword>
<dbReference type="EMBL" id="SLXI01000004">
    <property type="protein sequence ID" value="TCP12404.1"/>
    <property type="molecule type" value="Genomic_DNA"/>
</dbReference>
<keyword evidence="3" id="KW-1185">Reference proteome</keyword>
<evidence type="ECO:0000313" key="2">
    <source>
        <dbReference type="EMBL" id="TCP12404.1"/>
    </source>
</evidence>
<sequence length="259" mass="29076">MNYKVLFTVSFLILAIAFVGLFIIPNNNNSNSNSIENTQQILPELTKKEEVLITTASIKKDVTAGKLLQAQDYQLSEFTVEVDNSLVEYNLKPLIDASPDHSLQGFLTTQHLKTDSLLSPQVLISPNDPKFLVSSIDPKQEVAYRVYIHSPERYILDTLQSGGYVSIYNHQNVVGNANPDQTDLIKLLDKQLVLYSKTYTAEELNNTKNDVVGYVAIRLKAEQLKPLYSLPKDTRLILLPTDKSTPTNKRGALIRKLRG</sequence>
<name>A0A4R2MXW5_9PAST</name>